<proteinExistence type="predicted"/>
<dbReference type="EMBL" id="BTSX01000002">
    <property type="protein sequence ID" value="GMS85318.1"/>
    <property type="molecule type" value="Genomic_DNA"/>
</dbReference>
<dbReference type="Proteomes" id="UP001432027">
    <property type="component" value="Unassembled WGS sequence"/>
</dbReference>
<keyword evidence="2" id="KW-1185">Reference proteome</keyword>
<protein>
    <recommendedName>
        <fullName evidence="3">Peptidase</fullName>
    </recommendedName>
</protein>
<evidence type="ECO:0008006" key="3">
    <source>
        <dbReference type="Google" id="ProtNLM"/>
    </source>
</evidence>
<reference evidence="1" key="1">
    <citation type="submission" date="2023-10" db="EMBL/GenBank/DDBJ databases">
        <title>Genome assembly of Pristionchus species.</title>
        <authorList>
            <person name="Yoshida K."/>
            <person name="Sommer R.J."/>
        </authorList>
    </citation>
    <scope>NUCLEOTIDE SEQUENCE</scope>
    <source>
        <strain evidence="1">RS0144</strain>
    </source>
</reference>
<comment type="caution">
    <text evidence="1">The sequence shown here is derived from an EMBL/GenBank/DDBJ whole genome shotgun (WGS) entry which is preliminary data.</text>
</comment>
<feature type="non-terminal residue" evidence="1">
    <location>
        <position position="1"/>
    </location>
</feature>
<dbReference type="AlphaFoldDB" id="A0AAV5SXI4"/>
<name>A0AAV5SXI4_9BILA</name>
<organism evidence="1 2">
    <name type="scientific">Pristionchus entomophagus</name>
    <dbReference type="NCBI Taxonomy" id="358040"/>
    <lineage>
        <taxon>Eukaryota</taxon>
        <taxon>Metazoa</taxon>
        <taxon>Ecdysozoa</taxon>
        <taxon>Nematoda</taxon>
        <taxon>Chromadorea</taxon>
        <taxon>Rhabditida</taxon>
        <taxon>Rhabditina</taxon>
        <taxon>Diplogasteromorpha</taxon>
        <taxon>Diplogasteroidea</taxon>
        <taxon>Neodiplogasteridae</taxon>
        <taxon>Pristionchus</taxon>
    </lineage>
</organism>
<gene>
    <name evidence="1" type="ORF">PENTCL1PPCAC_7493</name>
</gene>
<evidence type="ECO:0000313" key="2">
    <source>
        <dbReference type="Proteomes" id="UP001432027"/>
    </source>
</evidence>
<sequence>EGLNHKVARERIETLISNIIDEYLSAIKNAPWRSKEDRFGYTREIILTKYIRKLSYAVSFANRYSIPDQAKDTIAEKYRTLFLEQYRLLYDSQLGLLIMFSF</sequence>
<evidence type="ECO:0000313" key="1">
    <source>
        <dbReference type="EMBL" id="GMS85318.1"/>
    </source>
</evidence>
<accession>A0AAV5SXI4</accession>